<dbReference type="AlphaFoldDB" id="A0A6S7JN96"/>
<reference evidence="1" key="1">
    <citation type="submission" date="2020-04" db="EMBL/GenBank/DDBJ databases">
        <authorList>
            <person name="Alioto T."/>
            <person name="Alioto T."/>
            <person name="Gomez Garrido J."/>
        </authorList>
    </citation>
    <scope>NUCLEOTIDE SEQUENCE</scope>
    <source>
        <strain evidence="1">A484AB</strain>
    </source>
</reference>
<evidence type="ECO:0000313" key="1">
    <source>
        <dbReference type="EMBL" id="CAB4032498.1"/>
    </source>
</evidence>
<dbReference type="EMBL" id="CACRXK020018450">
    <property type="protein sequence ID" value="CAB4032498.1"/>
    <property type="molecule type" value="Genomic_DNA"/>
</dbReference>
<comment type="caution">
    <text evidence="1">The sequence shown here is derived from an EMBL/GenBank/DDBJ whole genome shotgun (WGS) entry which is preliminary data.</text>
</comment>
<proteinExistence type="predicted"/>
<keyword evidence="2" id="KW-1185">Reference proteome</keyword>
<name>A0A6S7JN96_PARCT</name>
<dbReference type="OrthoDB" id="6514113at2759"/>
<dbReference type="Proteomes" id="UP001152795">
    <property type="component" value="Unassembled WGS sequence"/>
</dbReference>
<gene>
    <name evidence="1" type="ORF">PACLA_8A044961</name>
</gene>
<sequence>MPHPESFSWNENLKDNLGIVLDSKEVQIKLEQLFSQTSSGTLCDINPIVNEFTEILSASCSKVLKMKGRRKVNKKNIPKQRQKWFNQKCHTLKKNLRNLGKLITIYPNNTYLKHTFFSKKKEYKCLLRKLKRQFHNTILEKIEALADNNPNEYWKLVNSIKTSQKSKDHNEISSSEWFEYFKNLNKNEHLCSEESSTEAKIVKDYNKWAAQKIDVLDRPISTEELYKISKKLKNKKHAPMIHYRM</sequence>
<accession>A0A6S7JN96</accession>
<evidence type="ECO:0000313" key="2">
    <source>
        <dbReference type="Proteomes" id="UP001152795"/>
    </source>
</evidence>
<protein>
    <submittedName>
        <fullName evidence="1">Uncharacterized protein</fullName>
    </submittedName>
</protein>
<organism evidence="1 2">
    <name type="scientific">Paramuricea clavata</name>
    <name type="common">Red gorgonian</name>
    <name type="synonym">Violescent sea-whip</name>
    <dbReference type="NCBI Taxonomy" id="317549"/>
    <lineage>
        <taxon>Eukaryota</taxon>
        <taxon>Metazoa</taxon>
        <taxon>Cnidaria</taxon>
        <taxon>Anthozoa</taxon>
        <taxon>Octocorallia</taxon>
        <taxon>Malacalcyonacea</taxon>
        <taxon>Plexauridae</taxon>
        <taxon>Paramuricea</taxon>
    </lineage>
</organism>